<dbReference type="RefSeq" id="WP_045948207.1">
    <property type="nucleotide sequence ID" value="NZ_JZWV01000421.1"/>
</dbReference>
<protein>
    <recommendedName>
        <fullName evidence="3">ABM domain-containing protein</fullName>
    </recommendedName>
</protein>
<dbReference type="PATRIC" id="fig|68223.7.peg.7609"/>
<name>A0A0F4JH32_9ACTN</name>
<dbReference type="SUPFAM" id="SSF54909">
    <property type="entry name" value="Dimeric alpha+beta barrel"/>
    <property type="match status" value="1"/>
</dbReference>
<organism evidence="1 2">
    <name type="scientific">Streptomyces katrae</name>
    <dbReference type="NCBI Taxonomy" id="68223"/>
    <lineage>
        <taxon>Bacteria</taxon>
        <taxon>Bacillati</taxon>
        <taxon>Actinomycetota</taxon>
        <taxon>Actinomycetes</taxon>
        <taxon>Kitasatosporales</taxon>
        <taxon>Streptomycetaceae</taxon>
        <taxon>Streptomyces</taxon>
    </lineage>
</organism>
<evidence type="ECO:0008006" key="3">
    <source>
        <dbReference type="Google" id="ProtNLM"/>
    </source>
</evidence>
<sequence length="102" mass="11524">MKFAQIIDFETERIEEVRELLRGYEERVRAQGRSGGPVARTLLRDRANPNRYLAVVEFESHEAARANSEAAETNELAQALAALMTRPTVYTDCDVVDRQNVG</sequence>
<dbReference type="OrthoDB" id="9182871at2"/>
<dbReference type="CDD" id="cd00590">
    <property type="entry name" value="RRM_SF"/>
    <property type="match status" value="1"/>
</dbReference>
<reference evidence="1 2" key="1">
    <citation type="submission" date="2015-02" db="EMBL/GenBank/DDBJ databases">
        <authorList>
            <person name="Ju K.-S."/>
            <person name="Doroghazi J.R."/>
            <person name="Metcalf W."/>
        </authorList>
    </citation>
    <scope>NUCLEOTIDE SEQUENCE [LARGE SCALE GENOMIC DNA]</scope>
    <source>
        <strain evidence="1 2">NRRL ISP-5550</strain>
    </source>
</reference>
<dbReference type="Proteomes" id="UP000033551">
    <property type="component" value="Unassembled WGS sequence"/>
</dbReference>
<dbReference type="EMBL" id="JZWV01000421">
    <property type="protein sequence ID" value="KJY32286.1"/>
    <property type="molecule type" value="Genomic_DNA"/>
</dbReference>
<gene>
    <name evidence="1" type="ORF">VR44_16215</name>
</gene>
<accession>A0A0F4JH32</accession>
<proteinExistence type="predicted"/>
<evidence type="ECO:0000313" key="2">
    <source>
        <dbReference type="Proteomes" id="UP000033551"/>
    </source>
</evidence>
<dbReference type="AlphaFoldDB" id="A0A0F4JH32"/>
<comment type="caution">
    <text evidence="1">The sequence shown here is derived from an EMBL/GenBank/DDBJ whole genome shotgun (WGS) entry which is preliminary data.</text>
</comment>
<evidence type="ECO:0000313" key="1">
    <source>
        <dbReference type="EMBL" id="KJY32286.1"/>
    </source>
</evidence>
<keyword evidence="2" id="KW-1185">Reference proteome</keyword>
<dbReference type="Gene3D" id="3.30.70.100">
    <property type="match status" value="1"/>
</dbReference>
<dbReference type="InterPro" id="IPR011008">
    <property type="entry name" value="Dimeric_a/b-barrel"/>
</dbReference>